<feature type="transmembrane region" description="Helical" evidence="1">
    <location>
        <begin position="96"/>
        <end position="117"/>
    </location>
</feature>
<sequence>MCVEGGDYLDIWSCFANIDAGGGCASKDFAPRLTNTDAIPKLDSPWVKCDCEHGELNQSLGVIPPMAFLPTTPISGNTTENATVATDASGHHHLTALAFILPFVIGILPNLAMPFAANR</sequence>
<proteinExistence type="predicted"/>
<dbReference type="AlphaFoldDB" id="A0ABD2J2N3"/>
<evidence type="ECO:0000256" key="1">
    <source>
        <dbReference type="SAM" id="Phobius"/>
    </source>
</evidence>
<evidence type="ECO:0000313" key="2">
    <source>
        <dbReference type="EMBL" id="KAL3086233.1"/>
    </source>
</evidence>
<dbReference type="Proteomes" id="UP001620626">
    <property type="component" value="Unassembled WGS sequence"/>
</dbReference>
<reference evidence="2 3" key="1">
    <citation type="submission" date="2024-10" db="EMBL/GenBank/DDBJ databases">
        <authorList>
            <person name="Kim D."/>
        </authorList>
    </citation>
    <scope>NUCLEOTIDE SEQUENCE [LARGE SCALE GENOMIC DNA]</scope>
    <source>
        <strain evidence="2">BH-2024</strain>
    </source>
</reference>
<keyword evidence="3" id="KW-1185">Reference proteome</keyword>
<keyword evidence="1" id="KW-0812">Transmembrane</keyword>
<accession>A0ABD2J2N3</accession>
<comment type="caution">
    <text evidence="2">The sequence shown here is derived from an EMBL/GenBank/DDBJ whole genome shotgun (WGS) entry which is preliminary data.</text>
</comment>
<evidence type="ECO:0000313" key="3">
    <source>
        <dbReference type="Proteomes" id="UP001620626"/>
    </source>
</evidence>
<protein>
    <submittedName>
        <fullName evidence="2">Uncharacterized protein</fullName>
    </submittedName>
</protein>
<dbReference type="EMBL" id="JBICBT010001046">
    <property type="protein sequence ID" value="KAL3086233.1"/>
    <property type="molecule type" value="Genomic_DNA"/>
</dbReference>
<keyword evidence="1" id="KW-1133">Transmembrane helix</keyword>
<name>A0ABD2J2N3_9BILA</name>
<keyword evidence="1" id="KW-0472">Membrane</keyword>
<organism evidence="2 3">
    <name type="scientific">Heterodera trifolii</name>
    <dbReference type="NCBI Taxonomy" id="157864"/>
    <lineage>
        <taxon>Eukaryota</taxon>
        <taxon>Metazoa</taxon>
        <taxon>Ecdysozoa</taxon>
        <taxon>Nematoda</taxon>
        <taxon>Chromadorea</taxon>
        <taxon>Rhabditida</taxon>
        <taxon>Tylenchina</taxon>
        <taxon>Tylenchomorpha</taxon>
        <taxon>Tylenchoidea</taxon>
        <taxon>Heteroderidae</taxon>
        <taxon>Heteroderinae</taxon>
        <taxon>Heterodera</taxon>
    </lineage>
</organism>
<gene>
    <name evidence="2" type="ORF">niasHT_040025</name>
</gene>